<dbReference type="EMBL" id="KN818417">
    <property type="protein sequence ID" value="KIL56520.1"/>
    <property type="molecule type" value="Genomic_DNA"/>
</dbReference>
<gene>
    <name evidence="1" type="ORF">M378DRAFT_467275</name>
</gene>
<name>A0A0C2S1M0_AMAMK</name>
<evidence type="ECO:0000313" key="1">
    <source>
        <dbReference type="EMBL" id="KIL56520.1"/>
    </source>
</evidence>
<dbReference type="AlphaFoldDB" id="A0A0C2S1M0"/>
<dbReference type="InParanoid" id="A0A0C2S1M0"/>
<sequence length="232" mass="24657">MMGGDANIRVVGGEGVTNGRSKVVVPVEGPSSEIRNSDGGMVGAKSFGEIPSPTVLDINAGRVLSIFRRFGDELRSLSRSREGRGDSTSCRSFSTPGDKDCAVGAGFGVRIATIPENAGRGLSGGRLSEYGFWMMGGKHHRSHFANWALNSGHHKVVDCLAFSNDGYYSNVLDYSHPNLSFHPVSHPASHLSFCLSPSERPSVAQHPFVSVTIRSAVGLLVGLVSSSWLSQP</sequence>
<accession>A0A0C2S1M0</accession>
<dbReference type="HOGENOM" id="CLU_1194636_0_0_1"/>
<proteinExistence type="predicted"/>
<keyword evidence="2" id="KW-1185">Reference proteome</keyword>
<organism evidence="1 2">
    <name type="scientific">Amanita muscaria (strain Koide BX008)</name>
    <dbReference type="NCBI Taxonomy" id="946122"/>
    <lineage>
        <taxon>Eukaryota</taxon>
        <taxon>Fungi</taxon>
        <taxon>Dikarya</taxon>
        <taxon>Basidiomycota</taxon>
        <taxon>Agaricomycotina</taxon>
        <taxon>Agaricomycetes</taxon>
        <taxon>Agaricomycetidae</taxon>
        <taxon>Agaricales</taxon>
        <taxon>Pluteineae</taxon>
        <taxon>Amanitaceae</taxon>
        <taxon>Amanita</taxon>
    </lineage>
</organism>
<evidence type="ECO:0000313" key="2">
    <source>
        <dbReference type="Proteomes" id="UP000054549"/>
    </source>
</evidence>
<protein>
    <submittedName>
        <fullName evidence="1">Uncharacterized protein</fullName>
    </submittedName>
</protein>
<dbReference type="Proteomes" id="UP000054549">
    <property type="component" value="Unassembled WGS sequence"/>
</dbReference>
<reference evidence="1 2" key="1">
    <citation type="submission" date="2014-04" db="EMBL/GenBank/DDBJ databases">
        <title>Evolutionary Origins and Diversification of the Mycorrhizal Mutualists.</title>
        <authorList>
            <consortium name="DOE Joint Genome Institute"/>
            <consortium name="Mycorrhizal Genomics Consortium"/>
            <person name="Kohler A."/>
            <person name="Kuo A."/>
            <person name="Nagy L.G."/>
            <person name="Floudas D."/>
            <person name="Copeland A."/>
            <person name="Barry K.W."/>
            <person name="Cichocki N."/>
            <person name="Veneault-Fourrey C."/>
            <person name="LaButti K."/>
            <person name="Lindquist E.A."/>
            <person name="Lipzen A."/>
            <person name="Lundell T."/>
            <person name="Morin E."/>
            <person name="Murat C."/>
            <person name="Riley R."/>
            <person name="Ohm R."/>
            <person name="Sun H."/>
            <person name="Tunlid A."/>
            <person name="Henrissat B."/>
            <person name="Grigoriev I.V."/>
            <person name="Hibbett D.S."/>
            <person name="Martin F."/>
        </authorList>
    </citation>
    <scope>NUCLEOTIDE SEQUENCE [LARGE SCALE GENOMIC DNA]</scope>
    <source>
        <strain evidence="1 2">Koide BX008</strain>
    </source>
</reference>